<evidence type="ECO:0000259" key="3">
    <source>
        <dbReference type="PROSITE" id="PS50048"/>
    </source>
</evidence>
<dbReference type="SUPFAM" id="SSF57701">
    <property type="entry name" value="Zn2/Cys6 DNA-binding domain"/>
    <property type="match status" value="1"/>
</dbReference>
<gene>
    <name evidence="4" type="ORF">JI435_020580</name>
</gene>
<dbReference type="InterPro" id="IPR021858">
    <property type="entry name" value="Fun_TF"/>
</dbReference>
<dbReference type="PROSITE" id="PS50048">
    <property type="entry name" value="ZN2_CY6_FUNGAL_2"/>
    <property type="match status" value="1"/>
</dbReference>
<feature type="non-terminal residue" evidence="4">
    <location>
        <position position="413"/>
    </location>
</feature>
<dbReference type="GO" id="GO:0000981">
    <property type="term" value="F:DNA-binding transcription factor activity, RNA polymerase II-specific"/>
    <property type="evidence" value="ECO:0007669"/>
    <property type="project" value="InterPro"/>
</dbReference>
<evidence type="ECO:0000256" key="1">
    <source>
        <dbReference type="ARBA" id="ARBA00023242"/>
    </source>
</evidence>
<name>A0A7U2HV60_PHANO</name>
<dbReference type="AlphaFoldDB" id="A0A7U2HV60"/>
<feature type="region of interest" description="Disordered" evidence="2">
    <location>
        <begin position="60"/>
        <end position="82"/>
    </location>
</feature>
<evidence type="ECO:0000256" key="2">
    <source>
        <dbReference type="SAM" id="MobiDB-lite"/>
    </source>
</evidence>
<dbReference type="Gene3D" id="4.10.240.10">
    <property type="entry name" value="Zn(2)-C6 fungal-type DNA-binding domain"/>
    <property type="match status" value="1"/>
</dbReference>
<keyword evidence="1" id="KW-0539">Nucleus</keyword>
<dbReference type="InterPro" id="IPR036864">
    <property type="entry name" value="Zn2-C6_fun-type_DNA-bd_sf"/>
</dbReference>
<reference evidence="5" key="1">
    <citation type="journal article" date="2021" name="BMC Genomics">
        <title>Chromosome-level genome assembly and manually-curated proteome of model necrotroph Parastagonospora nodorum Sn15 reveals a genome-wide trove of candidate effector homologs, and redundancy of virulence-related functions within an accessory chromosome.</title>
        <authorList>
            <person name="Bertazzoni S."/>
            <person name="Jones D.A.B."/>
            <person name="Phan H.T."/>
            <person name="Tan K.-C."/>
            <person name="Hane J.K."/>
        </authorList>
    </citation>
    <scope>NUCLEOTIDE SEQUENCE [LARGE SCALE GENOMIC DNA]</scope>
    <source>
        <strain evidence="5">SN15 / ATCC MYA-4574 / FGSC 10173)</strain>
    </source>
</reference>
<dbReference type="CDD" id="cd00067">
    <property type="entry name" value="GAL4"/>
    <property type="match status" value="1"/>
</dbReference>
<keyword evidence="5" id="KW-1185">Reference proteome</keyword>
<dbReference type="InterPro" id="IPR053157">
    <property type="entry name" value="Sterol_Uptake_Regulator"/>
</dbReference>
<dbReference type="PRINTS" id="PR00755">
    <property type="entry name" value="AFLATOXINBRP"/>
</dbReference>
<dbReference type="VEuPathDB" id="FungiDB:JI435_020580"/>
<dbReference type="OrthoDB" id="5386330at2759"/>
<organism evidence="4 5">
    <name type="scientific">Phaeosphaeria nodorum (strain SN15 / ATCC MYA-4574 / FGSC 10173)</name>
    <name type="common">Glume blotch fungus</name>
    <name type="synonym">Parastagonospora nodorum</name>
    <dbReference type="NCBI Taxonomy" id="321614"/>
    <lineage>
        <taxon>Eukaryota</taxon>
        <taxon>Fungi</taxon>
        <taxon>Dikarya</taxon>
        <taxon>Ascomycota</taxon>
        <taxon>Pezizomycotina</taxon>
        <taxon>Dothideomycetes</taxon>
        <taxon>Pleosporomycetidae</taxon>
        <taxon>Pleosporales</taxon>
        <taxon>Pleosporineae</taxon>
        <taxon>Phaeosphaeriaceae</taxon>
        <taxon>Parastagonospora</taxon>
    </lineage>
</organism>
<dbReference type="InterPro" id="IPR001138">
    <property type="entry name" value="Zn2Cys6_DnaBD"/>
</dbReference>
<dbReference type="PANTHER" id="PTHR47784:SF4">
    <property type="entry name" value="ZN(II)2CYS6 TRANSCRIPTION FACTOR (EUROFUNG)"/>
    <property type="match status" value="1"/>
</dbReference>
<sequence>YQQQVPVDHETRLLAMDRSKTRKPHKKSRNGCLPCKGRHVKCDEQRPNCANCVKQGTPCEYKSPKSREPSTGSPMPIASLTPTSTDAIIPEKNTVPDGGSPDITNLNIAQLRLLHHYTTVTAKTLAHDSAAEVVFSTHLVKTAFSYPFLLHAILALGALHLSRLEGPSSSSHTEYVSLADQHHDAALNDFRTRVLNIDDTNWEAVLMFAGALFPYSCTASVTASDDLDLAFGNFLSNLVLTRRVRPMVTGFYQEMMKSELGAMIPSDVKGINWETKEVPVETELVQLRKFAEVVHHIYPPDIIDAYGYAIHILELTFVVAAESARPPSDALLKIWIHFVSDRYVELLSERQPGSLIILAHYAVLLHRSRQYWYLDGEAEQILNIANAFVPTEWQSWLEWPKAQIRGGPVTPIS</sequence>
<dbReference type="Pfam" id="PF11951">
    <property type="entry name" value="Fungal_trans_2"/>
    <property type="match status" value="1"/>
</dbReference>
<feature type="domain" description="Zn(2)-C6 fungal-type" evidence="3">
    <location>
        <begin position="31"/>
        <end position="61"/>
    </location>
</feature>
<proteinExistence type="predicted"/>
<dbReference type="EMBL" id="CP069024">
    <property type="protein sequence ID" value="QRC91873.1"/>
    <property type="molecule type" value="Genomic_DNA"/>
</dbReference>
<dbReference type="PROSITE" id="PS00463">
    <property type="entry name" value="ZN2_CY6_FUNGAL_1"/>
    <property type="match status" value="1"/>
</dbReference>
<dbReference type="Proteomes" id="UP000663193">
    <property type="component" value="Chromosome 2"/>
</dbReference>
<accession>A0A7U2HV60</accession>
<protein>
    <recommendedName>
        <fullName evidence="3">Zn(2)-C6 fungal-type domain-containing protein</fullName>
    </recommendedName>
</protein>
<dbReference type="GO" id="GO:0008270">
    <property type="term" value="F:zinc ion binding"/>
    <property type="evidence" value="ECO:0007669"/>
    <property type="project" value="InterPro"/>
</dbReference>
<evidence type="ECO:0000313" key="5">
    <source>
        <dbReference type="Proteomes" id="UP000663193"/>
    </source>
</evidence>
<dbReference type="SMART" id="SM00066">
    <property type="entry name" value="GAL4"/>
    <property type="match status" value="1"/>
</dbReference>
<dbReference type="Pfam" id="PF00172">
    <property type="entry name" value="Zn_clus"/>
    <property type="match status" value="1"/>
</dbReference>
<dbReference type="PANTHER" id="PTHR47784">
    <property type="entry name" value="STEROL UPTAKE CONTROL PROTEIN 2"/>
    <property type="match status" value="1"/>
</dbReference>
<evidence type="ECO:0000313" key="4">
    <source>
        <dbReference type="EMBL" id="QRC91873.1"/>
    </source>
</evidence>